<protein>
    <recommendedName>
        <fullName evidence="1">Endonuclease GajA/Old nuclease/RecF-like AAA domain-containing protein</fullName>
    </recommendedName>
</protein>
<reference evidence="2 3" key="1">
    <citation type="submission" date="2018-12" db="EMBL/GenBank/DDBJ databases">
        <title>Complete Genome Sequence of the Corallopyronin A producing Myxobacterium Corallococcus coralloides B035.</title>
        <authorList>
            <person name="Bouhired S.M."/>
            <person name="Rupp O."/>
            <person name="Blom J."/>
            <person name="Schaeberle T.F."/>
            <person name="Kehraus S."/>
            <person name="Schiefer A."/>
            <person name="Pfarr K."/>
            <person name="Goesmann A."/>
            <person name="Hoerauf A."/>
            <person name="Koenig G.M."/>
        </authorList>
    </citation>
    <scope>NUCLEOTIDE SEQUENCE [LARGE SCALE GENOMIC DNA]</scope>
    <source>
        <strain evidence="2 3">B035</strain>
    </source>
</reference>
<evidence type="ECO:0000313" key="2">
    <source>
        <dbReference type="EMBL" id="QAT84356.1"/>
    </source>
</evidence>
<name>A0A410RR44_CORCK</name>
<accession>A0A410RR44</accession>
<dbReference type="InterPro" id="IPR027417">
    <property type="entry name" value="P-loop_NTPase"/>
</dbReference>
<dbReference type="InterPro" id="IPR041685">
    <property type="entry name" value="AAA_GajA/Old/RecF-like"/>
</dbReference>
<dbReference type="EMBL" id="CP034669">
    <property type="protein sequence ID" value="QAT84356.1"/>
    <property type="molecule type" value="Genomic_DNA"/>
</dbReference>
<dbReference type="PANTHER" id="PTHR43581:SF4">
    <property type="entry name" value="ATP_GTP PHOSPHATASE"/>
    <property type="match status" value="1"/>
</dbReference>
<sequence length="490" mass="54552">MPMKLISFHVQSFRSVADSGTIATEQVTALIGTNEAGKTNLLLPLWKLNPAKDGEINLTSDTPRKRFSEIRAQQSKPKFISAYFELDDGLVEQLVGLTGATPDQVRVAKVERSFDGSLYVGFPNGREGSPQRDLPADRVIQFFGTGESSLAQVSPLKSEEKLLKDVLRAVTEARARALGESGAGIEGRVSDDALQAAQAELKKVNVEDAAKTSELVPAFQHLVAELEALLAEVSKEHPQSNKEALTLVVGQMPKFVYYSNYGNLDSEIYLPHVIENMNRTGLGAKEAAKARTLKVLFEFVRLSPQEILELGRDFKPPPSQPALQPNEAQIRAIAEKKKQRSILLQSASAQLTEKFREWWKQGEYRFRFEADGDHFRIWVSDDKRPEEVELEGRSTGLQWFLSFYLVFLVESQDAHEGAVLLLDEPGLSLHPIGQRDLSAFFDNLSETNQILYTTHLSWAGVMDRSGVTQAVRSWVGQADQAWVGQADRIE</sequence>
<proteinExistence type="predicted"/>
<evidence type="ECO:0000313" key="3">
    <source>
        <dbReference type="Proteomes" id="UP000288758"/>
    </source>
</evidence>
<feature type="domain" description="Endonuclease GajA/Old nuclease/RecF-like AAA" evidence="1">
    <location>
        <begin position="3"/>
        <end position="455"/>
    </location>
</feature>
<evidence type="ECO:0000259" key="1">
    <source>
        <dbReference type="Pfam" id="PF13175"/>
    </source>
</evidence>
<dbReference type="RefSeq" id="WP_205694800.1">
    <property type="nucleotide sequence ID" value="NZ_CP034669.1"/>
</dbReference>
<gene>
    <name evidence="2" type="ORF">EJ065_2784</name>
</gene>
<dbReference type="SUPFAM" id="SSF52540">
    <property type="entry name" value="P-loop containing nucleoside triphosphate hydrolases"/>
    <property type="match status" value="1"/>
</dbReference>
<organism evidence="2 3">
    <name type="scientific">Corallococcus coralloides</name>
    <name type="common">Myxococcus coralloides</name>
    <dbReference type="NCBI Taxonomy" id="184914"/>
    <lineage>
        <taxon>Bacteria</taxon>
        <taxon>Pseudomonadati</taxon>
        <taxon>Myxococcota</taxon>
        <taxon>Myxococcia</taxon>
        <taxon>Myxococcales</taxon>
        <taxon>Cystobacterineae</taxon>
        <taxon>Myxococcaceae</taxon>
        <taxon>Corallococcus</taxon>
    </lineage>
</organism>
<dbReference type="Proteomes" id="UP000288758">
    <property type="component" value="Chromosome"/>
</dbReference>
<dbReference type="InterPro" id="IPR051396">
    <property type="entry name" value="Bact_Antivir_Def_Nuclease"/>
</dbReference>
<dbReference type="AlphaFoldDB" id="A0A410RR44"/>
<dbReference type="Gene3D" id="3.40.50.300">
    <property type="entry name" value="P-loop containing nucleotide triphosphate hydrolases"/>
    <property type="match status" value="2"/>
</dbReference>
<dbReference type="Pfam" id="PF13175">
    <property type="entry name" value="AAA_15"/>
    <property type="match status" value="1"/>
</dbReference>
<dbReference type="PANTHER" id="PTHR43581">
    <property type="entry name" value="ATP/GTP PHOSPHATASE"/>
    <property type="match status" value="1"/>
</dbReference>